<evidence type="ECO:0000313" key="2">
    <source>
        <dbReference type="EMBL" id="KAJ7327189.1"/>
    </source>
</evidence>
<dbReference type="Proteomes" id="UP001142489">
    <property type="component" value="Unassembled WGS sequence"/>
</dbReference>
<comment type="caution">
    <text evidence="2">The sequence shown here is derived from an EMBL/GenBank/DDBJ whole genome shotgun (WGS) entry which is preliminary data.</text>
</comment>
<protein>
    <recommendedName>
        <fullName evidence="1">HAT C-terminal dimerisation domain-containing protein</fullName>
    </recommendedName>
</protein>
<dbReference type="EMBL" id="JAPFRF010000007">
    <property type="protein sequence ID" value="KAJ7327189.1"/>
    <property type="molecule type" value="Genomic_DNA"/>
</dbReference>
<evidence type="ECO:0000259" key="1">
    <source>
        <dbReference type="Pfam" id="PF05699"/>
    </source>
</evidence>
<feature type="domain" description="HAT C-terminal dimerisation" evidence="1">
    <location>
        <begin position="41"/>
        <end position="98"/>
    </location>
</feature>
<keyword evidence="3" id="KW-1185">Reference proteome</keyword>
<dbReference type="PANTHER" id="PTHR45749:SF35">
    <property type="entry name" value="AC-LIKE TRANSPOSASE-RELATED"/>
    <property type="match status" value="1"/>
</dbReference>
<name>A0A9Q1B123_9SAUR</name>
<dbReference type="GO" id="GO:0046983">
    <property type="term" value="F:protein dimerization activity"/>
    <property type="evidence" value="ECO:0007669"/>
    <property type="project" value="InterPro"/>
</dbReference>
<dbReference type="OrthoDB" id="10062065at2759"/>
<dbReference type="AlphaFoldDB" id="A0A9Q1B123"/>
<sequence length="124" mass="13716">MHNTNKDIDAEYLCCELIAIAQSFLKSMLPQGVLLFLVQQKLLDRVPKASVALRILLALPVSVASSERSFSKLKFIKTNLHSTTMKSRLVGLATISIEYAKASAIDLKESVTKFAKGKASKMRF</sequence>
<accession>A0A9Q1B123</accession>
<reference evidence="2" key="1">
    <citation type="journal article" date="2023" name="DNA Res.">
        <title>Chromosome-level genome assembly of Phrynocephalus forsythii using third-generation DNA sequencing and Hi-C analysis.</title>
        <authorList>
            <person name="Qi Y."/>
            <person name="Zhao W."/>
            <person name="Zhao Y."/>
            <person name="Niu C."/>
            <person name="Cao S."/>
            <person name="Zhang Y."/>
        </authorList>
    </citation>
    <scope>NUCLEOTIDE SEQUENCE</scope>
    <source>
        <tissue evidence="2">Muscle</tissue>
    </source>
</reference>
<dbReference type="InterPro" id="IPR008906">
    <property type="entry name" value="HATC_C_dom"/>
</dbReference>
<dbReference type="Pfam" id="PF05699">
    <property type="entry name" value="Dimer_Tnp_hAT"/>
    <property type="match status" value="1"/>
</dbReference>
<evidence type="ECO:0000313" key="3">
    <source>
        <dbReference type="Proteomes" id="UP001142489"/>
    </source>
</evidence>
<dbReference type="PANTHER" id="PTHR45749">
    <property type="match status" value="1"/>
</dbReference>
<organism evidence="2 3">
    <name type="scientific">Phrynocephalus forsythii</name>
    <dbReference type="NCBI Taxonomy" id="171643"/>
    <lineage>
        <taxon>Eukaryota</taxon>
        <taxon>Metazoa</taxon>
        <taxon>Chordata</taxon>
        <taxon>Craniata</taxon>
        <taxon>Vertebrata</taxon>
        <taxon>Euteleostomi</taxon>
        <taxon>Lepidosauria</taxon>
        <taxon>Squamata</taxon>
        <taxon>Bifurcata</taxon>
        <taxon>Unidentata</taxon>
        <taxon>Episquamata</taxon>
        <taxon>Toxicofera</taxon>
        <taxon>Iguania</taxon>
        <taxon>Acrodonta</taxon>
        <taxon>Agamidae</taxon>
        <taxon>Agaminae</taxon>
        <taxon>Phrynocephalus</taxon>
    </lineage>
</organism>
<gene>
    <name evidence="2" type="ORF">JRQ81_016948</name>
</gene>
<proteinExistence type="predicted"/>